<evidence type="ECO:0000313" key="4">
    <source>
        <dbReference type="Proteomes" id="UP001151760"/>
    </source>
</evidence>
<dbReference type="PANTHER" id="PTHR45835">
    <property type="entry name" value="YALI0A06105P"/>
    <property type="match status" value="1"/>
</dbReference>
<gene>
    <name evidence="3" type="ORF">Tco_0729758</name>
</gene>
<organism evidence="3 4">
    <name type="scientific">Tanacetum coccineum</name>
    <dbReference type="NCBI Taxonomy" id="301880"/>
    <lineage>
        <taxon>Eukaryota</taxon>
        <taxon>Viridiplantae</taxon>
        <taxon>Streptophyta</taxon>
        <taxon>Embryophyta</taxon>
        <taxon>Tracheophyta</taxon>
        <taxon>Spermatophyta</taxon>
        <taxon>Magnoliopsida</taxon>
        <taxon>eudicotyledons</taxon>
        <taxon>Gunneridae</taxon>
        <taxon>Pentapetalae</taxon>
        <taxon>asterids</taxon>
        <taxon>campanulids</taxon>
        <taxon>Asterales</taxon>
        <taxon>Asteraceae</taxon>
        <taxon>Asteroideae</taxon>
        <taxon>Anthemideae</taxon>
        <taxon>Anthemidinae</taxon>
        <taxon>Tanacetum</taxon>
    </lineage>
</organism>
<name>A0ABQ4YQP6_9ASTR</name>
<keyword evidence="4" id="KW-1185">Reference proteome</keyword>
<reference evidence="3" key="2">
    <citation type="submission" date="2022-01" db="EMBL/GenBank/DDBJ databases">
        <authorList>
            <person name="Yamashiro T."/>
            <person name="Shiraishi A."/>
            <person name="Satake H."/>
            <person name="Nakayama K."/>
        </authorList>
    </citation>
    <scope>NUCLEOTIDE SEQUENCE</scope>
</reference>
<evidence type="ECO:0000256" key="1">
    <source>
        <dbReference type="SAM" id="MobiDB-lite"/>
    </source>
</evidence>
<dbReference type="SUPFAM" id="SSF53098">
    <property type="entry name" value="Ribonuclease H-like"/>
    <property type="match status" value="1"/>
</dbReference>
<evidence type="ECO:0000259" key="2">
    <source>
        <dbReference type="Pfam" id="PF24626"/>
    </source>
</evidence>
<feature type="region of interest" description="Disordered" evidence="1">
    <location>
        <begin position="211"/>
        <end position="235"/>
    </location>
</feature>
<feature type="compositionally biased region" description="Basic and acidic residues" evidence="1">
    <location>
        <begin position="219"/>
        <end position="235"/>
    </location>
</feature>
<keyword evidence="3" id="KW-0695">RNA-directed DNA polymerase</keyword>
<keyword evidence="3" id="KW-0548">Nucleotidyltransferase</keyword>
<keyword evidence="3" id="KW-0808">Transferase</keyword>
<reference evidence="3" key="1">
    <citation type="journal article" date="2022" name="Int. J. Mol. Sci.">
        <title>Draft Genome of Tanacetum Coccineum: Genomic Comparison of Closely Related Tanacetum-Family Plants.</title>
        <authorList>
            <person name="Yamashiro T."/>
            <person name="Shiraishi A."/>
            <person name="Nakayama K."/>
            <person name="Satake H."/>
        </authorList>
    </citation>
    <scope>NUCLEOTIDE SEQUENCE</scope>
</reference>
<dbReference type="GO" id="GO:0003964">
    <property type="term" value="F:RNA-directed DNA polymerase activity"/>
    <property type="evidence" value="ECO:0007669"/>
    <property type="project" value="UniProtKB-KW"/>
</dbReference>
<proteinExistence type="predicted"/>
<feature type="domain" description="Tf2-1-like SH3-like" evidence="2">
    <location>
        <begin position="251"/>
        <end position="286"/>
    </location>
</feature>
<accession>A0ABQ4YQP6</accession>
<dbReference type="Pfam" id="PF24626">
    <property type="entry name" value="SH3_Tf2-1"/>
    <property type="match status" value="1"/>
</dbReference>
<evidence type="ECO:0000313" key="3">
    <source>
        <dbReference type="EMBL" id="GJS79877.1"/>
    </source>
</evidence>
<dbReference type="EMBL" id="BQNB010010630">
    <property type="protein sequence ID" value="GJS79877.1"/>
    <property type="molecule type" value="Genomic_DNA"/>
</dbReference>
<sequence>MTIGLNLPKQILEAQIEAQKLENIKKEDVGGMIKKDIPKEKLEPHADRTLYLNGKSWFPCYGDWRNVIMHESHKSKYSIHPGLRPNTKGHRVCWYNPRYPNGSGKNIIIDFVTKLPKSSQGYDTIWVIVDQITKSAIFTPMRETDSKEKLARMYLKEKTLGTSLDMSTSYHPQIDGQSKRTIQTLEDILRACVIDFGNVSFTYLLGRGWTSSTHQSKNSSRDNREERMQAARDRQKSYADLRRRLMKFQVGDRVMLKVSPWKRVVRFGEREKLNPRYVGPFKVLEKPTEKCIPTEPLVVPLEGLRVDDKLCFMEEPVEIMDREVKRLKQIRILIVKARWNSRRCPDLHGNNKQMSDLLLSMRSCSKVLLVSEESLYGLNKLFPNPFSIVDVGVMSDTPKNPKHRLSYPVISSSFACKAHVDHRQNGSPWRSYKGLLSLDGVISRASQRISLCSRNRRGCRESPKEIGVFQYGHNNREDRIPLRLLYIKYAVTLADRHPFTLWQYLIICPSWWCDSRSLGTSFAGMFMSAIVSAQVDLTA</sequence>
<comment type="caution">
    <text evidence="3">The sequence shown here is derived from an EMBL/GenBank/DDBJ whole genome shotgun (WGS) entry which is preliminary data.</text>
</comment>
<dbReference type="InterPro" id="IPR012337">
    <property type="entry name" value="RNaseH-like_sf"/>
</dbReference>
<dbReference type="PANTHER" id="PTHR45835:SF99">
    <property type="entry name" value="CHROMO DOMAIN-CONTAINING PROTEIN-RELATED"/>
    <property type="match status" value="1"/>
</dbReference>
<protein>
    <submittedName>
        <fullName evidence="3">Reverse transcriptase domain-containing protein</fullName>
    </submittedName>
</protein>
<dbReference type="Proteomes" id="UP001151760">
    <property type="component" value="Unassembled WGS sequence"/>
</dbReference>
<dbReference type="InterPro" id="IPR056924">
    <property type="entry name" value="SH3_Tf2-1"/>
</dbReference>